<keyword evidence="3" id="KW-0813">Transport</keyword>
<dbReference type="InterPro" id="IPR018108">
    <property type="entry name" value="MCP_transmembrane"/>
</dbReference>
<dbReference type="PANTHER" id="PTHR45683">
    <property type="entry name" value="MITOCHONDRIAL NICOTINAMIDE ADENINE DINUCLEOTIDE TRANSPORTER 1-RELATED-RELATED"/>
    <property type="match status" value="1"/>
</dbReference>
<sequence length="172" mass="18666">MAAALLVAALAAFCGTDSLRTGFESHLVDLPGVVKNEGWERLYGRLMPSLVGTAASQVGCLTVYYYFYQIFQNRAEARALERSRRGLGDGSVGMLQSLTVAALSGCVNALLTNPIWVVVTRMQTHKKANKQQILQGLTCALDEPLEAATAENAPYKTDNEERVSDHCEERGG</sequence>
<feature type="chain" id="PRO_5010807588" evidence="10">
    <location>
        <begin position="19"/>
        <end position="172"/>
    </location>
</feature>
<keyword evidence="7 9" id="KW-0472">Membrane</keyword>
<name>A0A1D6P2B9_MAIZE</name>
<dbReference type="GO" id="GO:0055085">
    <property type="term" value="P:transmembrane transport"/>
    <property type="evidence" value="ECO:0007669"/>
    <property type="project" value="InterPro"/>
</dbReference>
<dbReference type="eggNOG" id="KOG4730">
    <property type="taxonomic scope" value="Eukaryota"/>
</dbReference>
<dbReference type="InterPro" id="IPR023395">
    <property type="entry name" value="MCP_dom_sf"/>
</dbReference>
<evidence type="ECO:0000256" key="1">
    <source>
        <dbReference type="ARBA" id="ARBA00004141"/>
    </source>
</evidence>
<protein>
    <submittedName>
        <fullName evidence="11">Peroxisomal nicotinamide adenine dinucleotide carrier</fullName>
    </submittedName>
</protein>
<dbReference type="Gene3D" id="1.50.40.10">
    <property type="entry name" value="Mitochondrial carrier domain"/>
    <property type="match status" value="1"/>
</dbReference>
<dbReference type="EMBL" id="CM000785">
    <property type="protein sequence ID" value="AQL04154.1"/>
    <property type="molecule type" value="Genomic_DNA"/>
</dbReference>
<evidence type="ECO:0000256" key="5">
    <source>
        <dbReference type="ARBA" id="ARBA00022737"/>
    </source>
</evidence>
<feature type="region of interest" description="Disordered" evidence="8">
    <location>
        <begin position="150"/>
        <end position="172"/>
    </location>
</feature>
<proteinExistence type="inferred from homology"/>
<reference evidence="11" key="1">
    <citation type="submission" date="2015-12" db="EMBL/GenBank/DDBJ databases">
        <title>Update maize B73 reference genome by single molecule sequencing technologies.</title>
        <authorList>
            <consortium name="Maize Genome Sequencing Project"/>
            <person name="Ware D."/>
        </authorList>
    </citation>
    <scope>NUCLEOTIDE SEQUENCE</scope>
    <source>
        <tissue evidence="11">Seedling</tissue>
    </source>
</reference>
<keyword evidence="6 9" id="KW-1133">Transmembrane helix</keyword>
<comment type="subcellular location">
    <subcellularLocation>
        <location evidence="1">Membrane</location>
        <topology evidence="1">Multi-pass membrane protein</topology>
    </subcellularLocation>
</comment>
<evidence type="ECO:0000256" key="4">
    <source>
        <dbReference type="ARBA" id="ARBA00022692"/>
    </source>
</evidence>
<organism evidence="11">
    <name type="scientific">Zea mays</name>
    <name type="common">Maize</name>
    <dbReference type="NCBI Taxonomy" id="4577"/>
    <lineage>
        <taxon>Eukaryota</taxon>
        <taxon>Viridiplantae</taxon>
        <taxon>Streptophyta</taxon>
        <taxon>Embryophyta</taxon>
        <taxon>Tracheophyta</taxon>
        <taxon>Spermatophyta</taxon>
        <taxon>Magnoliopsida</taxon>
        <taxon>Liliopsida</taxon>
        <taxon>Poales</taxon>
        <taxon>Poaceae</taxon>
        <taxon>PACMAD clade</taxon>
        <taxon>Panicoideae</taxon>
        <taxon>Andropogonodae</taxon>
        <taxon>Andropogoneae</taxon>
        <taxon>Tripsacinae</taxon>
        <taxon>Zea</taxon>
    </lineage>
</organism>
<dbReference type="SUPFAM" id="SSF103506">
    <property type="entry name" value="Mitochondrial carrier"/>
    <property type="match status" value="1"/>
</dbReference>
<keyword evidence="10" id="KW-0732">Signal</keyword>
<evidence type="ECO:0000256" key="2">
    <source>
        <dbReference type="ARBA" id="ARBA00006375"/>
    </source>
</evidence>
<keyword evidence="5" id="KW-0677">Repeat</keyword>
<gene>
    <name evidence="11" type="ORF">ZEAMMB73_Zm00001d046373</name>
</gene>
<evidence type="ECO:0000313" key="11">
    <source>
        <dbReference type="EMBL" id="AQL04154.1"/>
    </source>
</evidence>
<dbReference type="InterPro" id="IPR044712">
    <property type="entry name" value="SLC25A32-like"/>
</dbReference>
<dbReference type="GO" id="GO:0006862">
    <property type="term" value="P:nucleotide transport"/>
    <property type="evidence" value="ECO:0007669"/>
    <property type="project" value="InterPro"/>
</dbReference>
<evidence type="ECO:0000256" key="9">
    <source>
        <dbReference type="SAM" id="Phobius"/>
    </source>
</evidence>
<feature type="transmembrane region" description="Helical" evidence="9">
    <location>
        <begin position="46"/>
        <end position="68"/>
    </location>
</feature>
<dbReference type="ExpressionAtlas" id="A0A1D6P2B9">
    <property type="expression patterns" value="baseline and differential"/>
</dbReference>
<evidence type="ECO:0000256" key="10">
    <source>
        <dbReference type="SAM" id="SignalP"/>
    </source>
</evidence>
<accession>A0A1D6P2B9</accession>
<feature type="signal peptide" evidence="10">
    <location>
        <begin position="1"/>
        <end position="18"/>
    </location>
</feature>
<feature type="compositionally biased region" description="Basic and acidic residues" evidence="8">
    <location>
        <begin position="157"/>
        <end position="172"/>
    </location>
</feature>
<dbReference type="GO" id="GO:0016020">
    <property type="term" value="C:membrane"/>
    <property type="evidence" value="ECO:0007669"/>
    <property type="project" value="UniProtKB-SubCell"/>
</dbReference>
<evidence type="ECO:0000256" key="6">
    <source>
        <dbReference type="ARBA" id="ARBA00022989"/>
    </source>
</evidence>
<dbReference type="PaxDb" id="4577-GRMZM2G036634_P01"/>
<dbReference type="eggNOG" id="KOG0118">
    <property type="taxonomic scope" value="Eukaryota"/>
</dbReference>
<dbReference type="Pfam" id="PF00153">
    <property type="entry name" value="Mito_carr"/>
    <property type="match status" value="1"/>
</dbReference>
<evidence type="ECO:0000256" key="3">
    <source>
        <dbReference type="ARBA" id="ARBA00022448"/>
    </source>
</evidence>
<evidence type="ECO:0000256" key="8">
    <source>
        <dbReference type="SAM" id="MobiDB-lite"/>
    </source>
</evidence>
<dbReference type="InParanoid" id="A0A1D6P2B9"/>
<dbReference type="AlphaFoldDB" id="A0A1D6P2B9"/>
<dbReference type="eggNOG" id="KOG0769">
    <property type="taxonomic scope" value="Eukaryota"/>
</dbReference>
<keyword evidence="4 9" id="KW-0812">Transmembrane</keyword>
<dbReference type="STRING" id="4577.A0A1D6P2B9"/>
<comment type="similarity">
    <text evidence="2">Belongs to the mitochondrial carrier (TC 2.A.29) family.</text>
</comment>
<evidence type="ECO:0000256" key="7">
    <source>
        <dbReference type="ARBA" id="ARBA00023136"/>
    </source>
</evidence>
<dbReference type="eggNOG" id="KOG1286">
    <property type="taxonomic scope" value="Eukaryota"/>
</dbReference>